<protein>
    <submittedName>
        <fullName evidence="1">Uncharacterized protein</fullName>
    </submittedName>
</protein>
<reference evidence="1 2" key="1">
    <citation type="journal article" date="2019" name="Sci. Rep.">
        <title>Orb-weaving spider Araneus ventricosus genome elucidates the spidroin gene catalogue.</title>
        <authorList>
            <person name="Kono N."/>
            <person name="Nakamura H."/>
            <person name="Ohtoshi R."/>
            <person name="Moran D.A.P."/>
            <person name="Shinohara A."/>
            <person name="Yoshida Y."/>
            <person name="Fujiwara M."/>
            <person name="Mori M."/>
            <person name="Tomita M."/>
            <person name="Arakawa K."/>
        </authorList>
    </citation>
    <scope>NUCLEOTIDE SEQUENCE [LARGE SCALE GENOMIC DNA]</scope>
</reference>
<keyword evidence="2" id="KW-1185">Reference proteome</keyword>
<accession>A0A4Y2J3G5</accession>
<proteinExistence type="predicted"/>
<comment type="caution">
    <text evidence="1">The sequence shown here is derived from an EMBL/GenBank/DDBJ whole genome shotgun (WGS) entry which is preliminary data.</text>
</comment>
<evidence type="ECO:0000313" key="1">
    <source>
        <dbReference type="EMBL" id="GBM84440.1"/>
    </source>
</evidence>
<dbReference type="EMBL" id="BGPR01003160">
    <property type="protein sequence ID" value="GBM84440.1"/>
    <property type="molecule type" value="Genomic_DNA"/>
</dbReference>
<dbReference type="AlphaFoldDB" id="A0A4Y2J3G5"/>
<evidence type="ECO:0000313" key="2">
    <source>
        <dbReference type="Proteomes" id="UP000499080"/>
    </source>
</evidence>
<sequence>MCKQAVTVIVPWHANVTPEHKPFRSSFLIKLLHKGHICKLSVVNDFDVKLQSLHAFYEEFPADIMYKNEPPNTKRSVLITVKALDSGSRLLATLQRSKTLE</sequence>
<dbReference type="Proteomes" id="UP000499080">
    <property type="component" value="Unassembled WGS sequence"/>
</dbReference>
<name>A0A4Y2J3G5_ARAVE</name>
<gene>
    <name evidence="1" type="ORF">AVEN_6197_1</name>
</gene>
<organism evidence="1 2">
    <name type="scientific">Araneus ventricosus</name>
    <name type="common">Orbweaver spider</name>
    <name type="synonym">Epeira ventricosa</name>
    <dbReference type="NCBI Taxonomy" id="182803"/>
    <lineage>
        <taxon>Eukaryota</taxon>
        <taxon>Metazoa</taxon>
        <taxon>Ecdysozoa</taxon>
        <taxon>Arthropoda</taxon>
        <taxon>Chelicerata</taxon>
        <taxon>Arachnida</taxon>
        <taxon>Araneae</taxon>
        <taxon>Araneomorphae</taxon>
        <taxon>Entelegynae</taxon>
        <taxon>Araneoidea</taxon>
        <taxon>Araneidae</taxon>
        <taxon>Araneus</taxon>
    </lineage>
</organism>